<dbReference type="AlphaFoldDB" id="A0A0D8JDM1"/>
<evidence type="ECO:0000313" key="1">
    <source>
        <dbReference type="EMBL" id="KJF43923.1"/>
    </source>
</evidence>
<evidence type="ECO:0008006" key="3">
    <source>
        <dbReference type="Google" id="ProtNLM"/>
    </source>
</evidence>
<name>A0A0D8JDM1_9BACT</name>
<dbReference type="Gene3D" id="3.90.930.1">
    <property type="match status" value="1"/>
</dbReference>
<comment type="caution">
    <text evidence="1">The sequence shown here is derived from an EMBL/GenBank/DDBJ whole genome shotgun (WGS) entry which is preliminary data.</text>
</comment>
<dbReference type="STRING" id="1544798.LH29_12750"/>
<dbReference type="Proteomes" id="UP000032544">
    <property type="component" value="Unassembled WGS sequence"/>
</dbReference>
<dbReference type="PROSITE" id="PS51257">
    <property type="entry name" value="PROKAR_LIPOPROTEIN"/>
    <property type="match status" value="1"/>
</dbReference>
<dbReference type="PATRIC" id="fig|1544798.3.peg.2709"/>
<dbReference type="SUPFAM" id="SSF82185">
    <property type="entry name" value="Histone H3 K4-specific methyltransferase SET7/9 N-terminal domain"/>
    <property type="match status" value="1"/>
</dbReference>
<keyword evidence="2" id="KW-1185">Reference proteome</keyword>
<protein>
    <recommendedName>
        <fullName evidence="3">Lipoprotein</fullName>
    </recommendedName>
</protein>
<gene>
    <name evidence="1" type="ORF">LH29_12750</name>
</gene>
<dbReference type="Pfam" id="PF07661">
    <property type="entry name" value="MORN_2"/>
    <property type="match status" value="2"/>
</dbReference>
<dbReference type="RefSeq" id="WP_045030057.1">
    <property type="nucleotide sequence ID" value="NZ_JRHC01000002.1"/>
</dbReference>
<organism evidence="1 2">
    <name type="scientific">Draconibacterium sediminis</name>
    <dbReference type="NCBI Taxonomy" id="1544798"/>
    <lineage>
        <taxon>Bacteria</taxon>
        <taxon>Pseudomonadati</taxon>
        <taxon>Bacteroidota</taxon>
        <taxon>Bacteroidia</taxon>
        <taxon>Marinilabiliales</taxon>
        <taxon>Prolixibacteraceae</taxon>
        <taxon>Draconibacterium</taxon>
    </lineage>
</organism>
<dbReference type="InterPro" id="IPR011652">
    <property type="entry name" value="MORN_2"/>
</dbReference>
<reference evidence="1 2" key="1">
    <citation type="submission" date="2014-09" db="EMBL/GenBank/DDBJ databases">
        <title>Draft Genome Sequence of Draconibacterium sp. JN14CK-3.</title>
        <authorList>
            <person name="Dong C."/>
            <person name="Lai Q."/>
            <person name="Shao Z."/>
        </authorList>
    </citation>
    <scope>NUCLEOTIDE SEQUENCE [LARGE SCALE GENOMIC DNA]</scope>
    <source>
        <strain evidence="1 2">JN14CK-3</strain>
    </source>
</reference>
<dbReference type="OrthoDB" id="1122943at2"/>
<accession>A0A0D8JDM1</accession>
<dbReference type="EMBL" id="JRHC01000002">
    <property type="protein sequence ID" value="KJF43923.1"/>
    <property type="molecule type" value="Genomic_DNA"/>
</dbReference>
<evidence type="ECO:0000313" key="2">
    <source>
        <dbReference type="Proteomes" id="UP000032544"/>
    </source>
</evidence>
<proteinExistence type="predicted"/>
<sequence>MKGWFYCLSAALLFLVACNSEPKREAPENTSVESDGLEIVKRPYRNSEKIEYEISVVKGTTIKHGIQKRYYLHGSLYSTIPYVAGKKQGVACTYYQAALDSEPQIWKEQPYEEDELHGICKRYHRDGTLQAEYEYKNGLRAVGLKEYTESGKEIEEPKLILTKHRVATGVLIQARLSDNYDNVDFYIGELTEGKYLPQNMKALQTRNDVGETVVSQTSGTITITAEYSTRYRNRGVVSNSINL</sequence>